<dbReference type="InterPro" id="IPR019587">
    <property type="entry name" value="Polyketide_cyclase/dehydratase"/>
</dbReference>
<dbReference type="AlphaFoldDB" id="A0ABD3U5H1"/>
<sequence length="169" mass="18913">MAAAQTENKPKWEGKIAAKVEKTTPQQAWTLLEDFCNIHKWLPSIDTCHKVEGVEGRAGLVRYCASTYSGGDGGDVVVKWCNEKLIEVDPINKCLSYEVLENNMGLKFYKSTMEVKPTEGGDDVHGCLIEWSFLADPVEGFSFEDLIGYLDLSLQGMVHKMEKTIFESL</sequence>
<dbReference type="InterPro" id="IPR053249">
    <property type="entry name" value="LFS"/>
</dbReference>
<dbReference type="GO" id="GO:0004864">
    <property type="term" value="F:protein phosphatase inhibitor activity"/>
    <property type="evidence" value="ECO:0007669"/>
    <property type="project" value="UniProtKB-ARBA"/>
</dbReference>
<evidence type="ECO:0000313" key="2">
    <source>
        <dbReference type="Proteomes" id="UP001634393"/>
    </source>
</evidence>
<dbReference type="PANTHER" id="PTHR33789">
    <property type="entry name" value="LACHRYMATORY-FACTOR SYNTHASE"/>
    <property type="match status" value="1"/>
</dbReference>
<dbReference type="InterPro" id="IPR023393">
    <property type="entry name" value="START-like_dom_sf"/>
</dbReference>
<dbReference type="SUPFAM" id="SSF55961">
    <property type="entry name" value="Bet v1-like"/>
    <property type="match status" value="1"/>
</dbReference>
<dbReference type="Pfam" id="PF10604">
    <property type="entry name" value="Polyketide_cyc2"/>
    <property type="match status" value="1"/>
</dbReference>
<dbReference type="PANTHER" id="PTHR33789:SF11">
    <property type="entry name" value="OS05G0202300 PROTEIN"/>
    <property type="match status" value="1"/>
</dbReference>
<dbReference type="EMBL" id="JBJXBP010000002">
    <property type="protein sequence ID" value="KAL3844196.1"/>
    <property type="molecule type" value="Genomic_DNA"/>
</dbReference>
<dbReference type="Proteomes" id="UP001634393">
    <property type="component" value="Unassembled WGS sequence"/>
</dbReference>
<dbReference type="CDD" id="cd07821">
    <property type="entry name" value="PYR_PYL_RCAR_like"/>
    <property type="match status" value="1"/>
</dbReference>
<dbReference type="Gene3D" id="3.30.530.20">
    <property type="match status" value="1"/>
</dbReference>
<reference evidence="1 2" key="1">
    <citation type="submission" date="2024-12" db="EMBL/GenBank/DDBJ databases">
        <title>The unique morphological basis and parallel evolutionary history of personate flowers in Penstemon.</title>
        <authorList>
            <person name="Depatie T.H."/>
            <person name="Wessinger C.A."/>
        </authorList>
    </citation>
    <scope>NUCLEOTIDE SEQUENCE [LARGE SCALE GENOMIC DNA]</scope>
    <source>
        <strain evidence="1">WTNN_2</strain>
        <tissue evidence="1">Leaf</tissue>
    </source>
</reference>
<organism evidence="1 2">
    <name type="scientific">Penstemon smallii</name>
    <dbReference type="NCBI Taxonomy" id="265156"/>
    <lineage>
        <taxon>Eukaryota</taxon>
        <taxon>Viridiplantae</taxon>
        <taxon>Streptophyta</taxon>
        <taxon>Embryophyta</taxon>
        <taxon>Tracheophyta</taxon>
        <taxon>Spermatophyta</taxon>
        <taxon>Magnoliopsida</taxon>
        <taxon>eudicotyledons</taxon>
        <taxon>Gunneridae</taxon>
        <taxon>Pentapetalae</taxon>
        <taxon>asterids</taxon>
        <taxon>lamiids</taxon>
        <taxon>Lamiales</taxon>
        <taxon>Plantaginaceae</taxon>
        <taxon>Cheloneae</taxon>
        <taxon>Penstemon</taxon>
    </lineage>
</organism>
<proteinExistence type="predicted"/>
<accession>A0ABD3U5H1</accession>
<dbReference type="FunFam" id="3.30.530.20:FF:000064">
    <property type="entry name" value="Lachrymatory-factor synthase"/>
    <property type="match status" value="1"/>
</dbReference>
<protein>
    <recommendedName>
        <fullName evidence="3">Lachrymatory factor synthase</fullName>
    </recommendedName>
</protein>
<comment type="caution">
    <text evidence="1">The sequence shown here is derived from an EMBL/GenBank/DDBJ whole genome shotgun (WGS) entry which is preliminary data.</text>
</comment>
<evidence type="ECO:0000313" key="1">
    <source>
        <dbReference type="EMBL" id="KAL3844196.1"/>
    </source>
</evidence>
<evidence type="ECO:0008006" key="3">
    <source>
        <dbReference type="Google" id="ProtNLM"/>
    </source>
</evidence>
<name>A0ABD3U5H1_9LAMI</name>
<gene>
    <name evidence="1" type="ORF">ACJIZ3_001599</name>
</gene>
<keyword evidence="2" id="KW-1185">Reference proteome</keyword>